<keyword evidence="2" id="KW-1185">Reference proteome</keyword>
<evidence type="ECO:0000313" key="2">
    <source>
        <dbReference type="Proteomes" id="UP000245647"/>
    </source>
</evidence>
<name>A0A2U2PJZ1_9SPHI</name>
<dbReference type="Proteomes" id="UP000245647">
    <property type="component" value="Unassembled WGS sequence"/>
</dbReference>
<gene>
    <name evidence="1" type="ORF">DDR33_04915</name>
</gene>
<organism evidence="1 2">
    <name type="scientific">Pararcticibacter amylolyticus</name>
    <dbReference type="NCBI Taxonomy" id="2173175"/>
    <lineage>
        <taxon>Bacteria</taxon>
        <taxon>Pseudomonadati</taxon>
        <taxon>Bacteroidota</taxon>
        <taxon>Sphingobacteriia</taxon>
        <taxon>Sphingobacteriales</taxon>
        <taxon>Sphingobacteriaceae</taxon>
        <taxon>Pararcticibacter</taxon>
    </lineage>
</organism>
<dbReference type="SUPFAM" id="SSF52091">
    <property type="entry name" value="SpoIIaa-like"/>
    <property type="match status" value="1"/>
</dbReference>
<comment type="caution">
    <text evidence="1">The sequence shown here is derived from an EMBL/GenBank/DDBJ whole genome shotgun (WGS) entry which is preliminary data.</text>
</comment>
<sequence length="67" mass="7368">MVEVITDVEPHVAAFRVSGSVTKEDYELVIVPTIGKLAESVEKIHFLLVIETDMSNFTGGAFLRIFG</sequence>
<dbReference type="EMBL" id="QEAS01000003">
    <property type="protein sequence ID" value="PWG81711.1"/>
    <property type="molecule type" value="Genomic_DNA"/>
</dbReference>
<dbReference type="InterPro" id="IPR036513">
    <property type="entry name" value="STAS_dom_sf"/>
</dbReference>
<proteinExistence type="predicted"/>
<protein>
    <submittedName>
        <fullName evidence="1">Uncharacterized protein</fullName>
    </submittedName>
</protein>
<reference evidence="1 2" key="1">
    <citation type="submission" date="2018-04" db="EMBL/GenBank/DDBJ databases">
        <title>Pedobacter chongqingensis sp. nov., isolated from a rottenly hemp rope.</title>
        <authorList>
            <person name="Cai Y."/>
        </authorList>
    </citation>
    <scope>NUCLEOTIDE SEQUENCE [LARGE SCALE GENOMIC DNA]</scope>
    <source>
        <strain evidence="1 2">FJ4-8</strain>
    </source>
</reference>
<dbReference type="OrthoDB" id="555504at2"/>
<dbReference type="InterPro" id="IPR038396">
    <property type="entry name" value="SpoIIAA-like_sf"/>
</dbReference>
<dbReference type="RefSeq" id="WP_109414657.1">
    <property type="nucleotide sequence ID" value="NZ_QEAS01000003.1"/>
</dbReference>
<dbReference type="Gene3D" id="3.40.50.10600">
    <property type="entry name" value="SpoIIaa-like domains"/>
    <property type="match status" value="1"/>
</dbReference>
<accession>A0A2U2PJZ1</accession>
<evidence type="ECO:0000313" key="1">
    <source>
        <dbReference type="EMBL" id="PWG81711.1"/>
    </source>
</evidence>
<dbReference type="AlphaFoldDB" id="A0A2U2PJZ1"/>